<evidence type="ECO:0000313" key="5">
    <source>
        <dbReference type="EMBL" id="MDM4017599.1"/>
    </source>
</evidence>
<dbReference type="Gene3D" id="1.10.287.950">
    <property type="entry name" value="Methyl-accepting chemotaxis protein"/>
    <property type="match status" value="1"/>
</dbReference>
<proteinExistence type="predicted"/>
<dbReference type="PROSITE" id="PS50111">
    <property type="entry name" value="CHEMOTAXIS_TRANSDUC_2"/>
    <property type="match status" value="1"/>
</dbReference>
<reference evidence="5 6" key="1">
    <citation type="submission" date="2023-06" db="EMBL/GenBank/DDBJ databases">
        <title>Roseiconus lacunae JC819 isolated from Gulf of Mannar region, Tamil Nadu.</title>
        <authorList>
            <person name="Pk S."/>
            <person name="Ch S."/>
            <person name="Ch V.R."/>
        </authorList>
    </citation>
    <scope>NUCLEOTIDE SEQUENCE [LARGE SCALE GENOMIC DNA]</scope>
    <source>
        <strain evidence="5 6">JC819</strain>
    </source>
</reference>
<accession>A0ABT7PMU0</accession>
<dbReference type="Proteomes" id="UP001239462">
    <property type="component" value="Unassembled WGS sequence"/>
</dbReference>
<keyword evidence="1 2" id="KW-0807">Transducer</keyword>
<gene>
    <name evidence="5" type="ORF">QTN89_19275</name>
</gene>
<dbReference type="EMBL" id="JASZZN010000015">
    <property type="protein sequence ID" value="MDM4017599.1"/>
    <property type="molecule type" value="Genomic_DNA"/>
</dbReference>
<evidence type="ECO:0000256" key="1">
    <source>
        <dbReference type="ARBA" id="ARBA00023224"/>
    </source>
</evidence>
<feature type="domain" description="Methyl-accepting transducer" evidence="4">
    <location>
        <begin position="236"/>
        <end position="423"/>
    </location>
</feature>
<keyword evidence="3" id="KW-0472">Membrane</keyword>
<keyword evidence="3" id="KW-1133">Transmembrane helix</keyword>
<evidence type="ECO:0000313" key="6">
    <source>
        <dbReference type="Proteomes" id="UP001239462"/>
    </source>
</evidence>
<evidence type="ECO:0000256" key="3">
    <source>
        <dbReference type="SAM" id="Phobius"/>
    </source>
</evidence>
<comment type="caution">
    <text evidence="5">The sequence shown here is derived from an EMBL/GenBank/DDBJ whole genome shotgun (WGS) entry which is preliminary data.</text>
</comment>
<keyword evidence="3" id="KW-0812">Transmembrane</keyword>
<organism evidence="5 6">
    <name type="scientific">Roseiconus lacunae</name>
    <dbReference type="NCBI Taxonomy" id="2605694"/>
    <lineage>
        <taxon>Bacteria</taxon>
        <taxon>Pseudomonadati</taxon>
        <taxon>Planctomycetota</taxon>
        <taxon>Planctomycetia</taxon>
        <taxon>Pirellulales</taxon>
        <taxon>Pirellulaceae</taxon>
        <taxon>Roseiconus</taxon>
    </lineage>
</organism>
<feature type="transmembrane region" description="Helical" evidence="3">
    <location>
        <begin position="194"/>
        <end position="213"/>
    </location>
</feature>
<dbReference type="PANTHER" id="PTHR32089">
    <property type="entry name" value="METHYL-ACCEPTING CHEMOTAXIS PROTEIN MCPB"/>
    <property type="match status" value="1"/>
</dbReference>
<sequence>MRTKLYLMIGLYAAGFIVFGLWSYMALSTSKVNGPYYARIIQSKDLIADVLPPPNYIIESYLNVLSLTDAIERNASQDEIDEMLAKAKALQAEYNVRQTHWSSDLPEGELKQTHVEASREPAERFYRVRDEAFIPACLSRDVGQAKQLARGPLKDAYEQHRKAIDHVVKLATKWQETEEAEVATLVRNRTAGSVAMIVLFLALACGFGGYTLINTVTPFRQQADSTRVLAQTVKDNVTELTGAVQQLEISIQEISGNASNAVCVVRSAVDAAESTSATIGKLGENSTEIGNVIKTINSIAEQTNLLALNATIEAARAGEAGKGFAVVANEVKDLAMETSRATEEIISRIETIRTGTVDAVQSIENVCSVIADINSSQEAIATAVEQQSAMTREISHTILTVANDTDSIATDVGSLARAASSFEKETESPNRVSKFSMLDLSPSATC</sequence>
<name>A0ABT7PMU0_9BACT</name>
<dbReference type="SUPFAM" id="SSF58104">
    <property type="entry name" value="Methyl-accepting chemotaxis protein (MCP) signaling domain"/>
    <property type="match status" value="1"/>
</dbReference>
<keyword evidence="6" id="KW-1185">Reference proteome</keyword>
<dbReference type="Pfam" id="PF00015">
    <property type="entry name" value="MCPsignal"/>
    <property type="match status" value="1"/>
</dbReference>
<dbReference type="InterPro" id="IPR004089">
    <property type="entry name" value="MCPsignal_dom"/>
</dbReference>
<dbReference type="PANTHER" id="PTHR32089:SF112">
    <property type="entry name" value="LYSOZYME-LIKE PROTEIN-RELATED"/>
    <property type="match status" value="1"/>
</dbReference>
<evidence type="ECO:0000256" key="2">
    <source>
        <dbReference type="PROSITE-ProRule" id="PRU00284"/>
    </source>
</evidence>
<dbReference type="RefSeq" id="WP_289165096.1">
    <property type="nucleotide sequence ID" value="NZ_JASZZN010000015.1"/>
</dbReference>
<dbReference type="SMART" id="SM00283">
    <property type="entry name" value="MA"/>
    <property type="match status" value="1"/>
</dbReference>
<evidence type="ECO:0000259" key="4">
    <source>
        <dbReference type="PROSITE" id="PS50111"/>
    </source>
</evidence>
<protein>
    <submittedName>
        <fullName evidence="5">Methyl-accepting chemotaxis protein</fullName>
    </submittedName>
</protein>
<feature type="transmembrane region" description="Helical" evidence="3">
    <location>
        <begin position="6"/>
        <end position="27"/>
    </location>
</feature>